<organism evidence="2 3">
    <name type="scientific">Streptomyces koyangensis</name>
    <dbReference type="NCBI Taxonomy" id="188770"/>
    <lineage>
        <taxon>Bacteria</taxon>
        <taxon>Bacillati</taxon>
        <taxon>Actinomycetota</taxon>
        <taxon>Actinomycetes</taxon>
        <taxon>Kitasatosporales</taxon>
        <taxon>Streptomycetaceae</taxon>
        <taxon>Streptomyces</taxon>
        <taxon>Streptomyces aurantiacus group</taxon>
    </lineage>
</organism>
<keyword evidence="2" id="KW-0808">Transferase</keyword>
<dbReference type="GeneID" id="300118038"/>
<dbReference type="PANTHER" id="PTHR43441:SF3">
    <property type="entry name" value="ACETYLTRANSFERASE"/>
    <property type="match status" value="1"/>
</dbReference>
<name>A0A385DI46_9ACTN</name>
<evidence type="ECO:0000313" key="3">
    <source>
        <dbReference type="Proteomes" id="UP000259636"/>
    </source>
</evidence>
<dbReference type="GO" id="GO:0005737">
    <property type="term" value="C:cytoplasm"/>
    <property type="evidence" value="ECO:0007669"/>
    <property type="project" value="TreeGrafter"/>
</dbReference>
<dbReference type="InterPro" id="IPR000182">
    <property type="entry name" value="GNAT_dom"/>
</dbReference>
<dbReference type="Proteomes" id="UP000259636">
    <property type="component" value="Chromosome"/>
</dbReference>
<dbReference type="RefSeq" id="WP_101279518.1">
    <property type="nucleotide sequence ID" value="NZ_CP031742.1"/>
</dbReference>
<sequence>MDTAPPGLLPAHPAELRRWRREDADALHEVISESREHLVPWMPWAAGQGPRETEEYLARCDEEWESGEAYMYALTVGGAVLGSCGLMRRIGPGGLEIGYWLHPAWTGRGLVTRSVGALVAAARALPGVDHVAVHHDEANTASAAVPRRLGFTEISRSPTEGGPATSGENGVEVVWRLDLAPAP</sequence>
<dbReference type="EMBL" id="CP031742">
    <property type="protein sequence ID" value="AXQ58125.1"/>
    <property type="molecule type" value="Genomic_DNA"/>
</dbReference>
<dbReference type="GO" id="GO:1990189">
    <property type="term" value="F:protein N-terminal-serine acetyltransferase activity"/>
    <property type="evidence" value="ECO:0007669"/>
    <property type="project" value="TreeGrafter"/>
</dbReference>
<dbReference type="InterPro" id="IPR051908">
    <property type="entry name" value="Ribosomal_N-acetyltransferase"/>
</dbReference>
<dbReference type="InterPro" id="IPR016181">
    <property type="entry name" value="Acyl_CoA_acyltransferase"/>
</dbReference>
<dbReference type="SUPFAM" id="SSF55729">
    <property type="entry name" value="Acyl-CoA N-acyltransferases (Nat)"/>
    <property type="match status" value="1"/>
</dbReference>
<feature type="domain" description="N-acetyltransferase" evidence="1">
    <location>
        <begin position="14"/>
        <end position="180"/>
    </location>
</feature>
<gene>
    <name evidence="2" type="ORF">D0C37_28335</name>
</gene>
<dbReference type="Gene3D" id="3.40.630.30">
    <property type="match status" value="1"/>
</dbReference>
<dbReference type="GO" id="GO:0008999">
    <property type="term" value="F:protein-N-terminal-alanine acetyltransferase activity"/>
    <property type="evidence" value="ECO:0007669"/>
    <property type="project" value="TreeGrafter"/>
</dbReference>
<protein>
    <submittedName>
        <fullName evidence="2">N-acetyltransferase</fullName>
    </submittedName>
</protein>
<accession>A0A385DI46</accession>
<evidence type="ECO:0000259" key="1">
    <source>
        <dbReference type="PROSITE" id="PS51186"/>
    </source>
</evidence>
<dbReference type="AlphaFoldDB" id="A0A385DI46"/>
<dbReference type="PANTHER" id="PTHR43441">
    <property type="entry name" value="RIBOSOMAL-PROTEIN-SERINE ACETYLTRANSFERASE"/>
    <property type="match status" value="1"/>
</dbReference>
<reference evidence="2 3" key="1">
    <citation type="submission" date="2018-08" db="EMBL/GenBank/DDBJ databases">
        <authorList>
            <person name="Ferrada E.E."/>
            <person name="Latorre B.A."/>
        </authorList>
    </citation>
    <scope>NUCLEOTIDE SEQUENCE [LARGE SCALE GENOMIC DNA]</scope>
    <source>
        <strain evidence="2 3">VK-A60T</strain>
    </source>
</reference>
<dbReference type="PROSITE" id="PS51186">
    <property type="entry name" value="GNAT"/>
    <property type="match status" value="1"/>
</dbReference>
<evidence type="ECO:0000313" key="2">
    <source>
        <dbReference type="EMBL" id="AXQ58125.1"/>
    </source>
</evidence>
<dbReference type="KEGG" id="sky:D0C37_28335"/>
<dbReference type="Pfam" id="PF13302">
    <property type="entry name" value="Acetyltransf_3"/>
    <property type="match status" value="1"/>
</dbReference>
<proteinExistence type="predicted"/>